<sequence>MRKRYVAATLFLNTLSLISVAQPSITPASGYVWQAVSSSTYTTGPQRTGCKSGTGSCGTNDSSFGLDLKCPPDLPSTVVSGCPIIQKQIFGNIGESGSNLSGLTISQNPGCGGTTSGSNWPSSSTATRRVTLTEWTNLHPESSVPNGATAGTVCLPTAARIVIDDGSVCDGSGVGAGELRFLVIGGNSGGQSSFNITANYQLNWLSSKYGGSGSTGNQTVTQNLVVNDAGNGNQYDWALQQPNQSWYYPSAGNNVASFGTALQQTSTVPIGSISQTGGTFTIDFSATAAIDLGRAFGNADARVTIGPGFHGRARYEVDYQCWQIVPNPLPVRIVSFSAKAGDGLINVVWESSIEQNNSHFIIERSADATSFEAIGQENGKGTTSSRQQYVFIDKSPLNGDNYYRLRQVDTDGSTSYSKTIGVVFNEKQPLLEILGNPAEMQPIRIRLKNVRPANLRLTSLNGQSVTFDLQVESGTTYRLIPKTSLSTGVYLLTLREGVIRLSQRIVLK</sequence>
<evidence type="ECO:0000256" key="1">
    <source>
        <dbReference type="SAM" id="SignalP"/>
    </source>
</evidence>
<protein>
    <submittedName>
        <fullName evidence="2">T9SS type A sorting domain-containing protein</fullName>
    </submittedName>
</protein>
<gene>
    <name evidence="2" type="ORF">IC229_24100</name>
</gene>
<dbReference type="RefSeq" id="WP_190889661.1">
    <property type="nucleotide sequence ID" value="NZ_JACWZY010000024.1"/>
</dbReference>
<dbReference type="EMBL" id="JACWZY010000024">
    <property type="protein sequence ID" value="MBD2703750.1"/>
    <property type="molecule type" value="Genomic_DNA"/>
</dbReference>
<reference evidence="2" key="1">
    <citation type="submission" date="2020-09" db="EMBL/GenBank/DDBJ databases">
        <authorList>
            <person name="Kim M.K."/>
        </authorList>
    </citation>
    <scope>NUCLEOTIDE SEQUENCE</scope>
    <source>
        <strain evidence="2">BT702</strain>
    </source>
</reference>
<organism evidence="2 3">
    <name type="scientific">Spirosoma profusum</name>
    <dbReference type="NCBI Taxonomy" id="2771354"/>
    <lineage>
        <taxon>Bacteria</taxon>
        <taxon>Pseudomonadati</taxon>
        <taxon>Bacteroidota</taxon>
        <taxon>Cytophagia</taxon>
        <taxon>Cytophagales</taxon>
        <taxon>Cytophagaceae</taxon>
        <taxon>Spirosoma</taxon>
    </lineage>
</organism>
<accession>A0A926Y0P9</accession>
<keyword evidence="1" id="KW-0732">Signal</keyword>
<dbReference type="Proteomes" id="UP000598820">
    <property type="component" value="Unassembled WGS sequence"/>
</dbReference>
<proteinExistence type="predicted"/>
<dbReference type="Gene3D" id="2.60.40.10">
    <property type="entry name" value="Immunoglobulins"/>
    <property type="match status" value="1"/>
</dbReference>
<feature type="signal peptide" evidence="1">
    <location>
        <begin position="1"/>
        <end position="21"/>
    </location>
</feature>
<name>A0A926Y0P9_9BACT</name>
<dbReference type="AlphaFoldDB" id="A0A926Y0P9"/>
<evidence type="ECO:0000313" key="2">
    <source>
        <dbReference type="EMBL" id="MBD2703750.1"/>
    </source>
</evidence>
<evidence type="ECO:0000313" key="3">
    <source>
        <dbReference type="Proteomes" id="UP000598820"/>
    </source>
</evidence>
<comment type="caution">
    <text evidence="2">The sequence shown here is derived from an EMBL/GenBank/DDBJ whole genome shotgun (WGS) entry which is preliminary data.</text>
</comment>
<keyword evidence="3" id="KW-1185">Reference proteome</keyword>
<dbReference type="InterPro" id="IPR013783">
    <property type="entry name" value="Ig-like_fold"/>
</dbReference>
<feature type="chain" id="PRO_5037668535" evidence="1">
    <location>
        <begin position="22"/>
        <end position="508"/>
    </location>
</feature>